<feature type="region of interest" description="Disordered" evidence="1">
    <location>
        <begin position="156"/>
        <end position="184"/>
    </location>
</feature>
<evidence type="ECO:0000259" key="2">
    <source>
        <dbReference type="Pfam" id="PF02498"/>
    </source>
</evidence>
<protein>
    <recommendedName>
        <fullName evidence="2">Bro-N domain-containing protein</fullName>
    </recommendedName>
</protein>
<dbReference type="InterPro" id="IPR003497">
    <property type="entry name" value="BRO_N_domain"/>
</dbReference>
<evidence type="ECO:0000313" key="3">
    <source>
        <dbReference type="EMBL" id="MBD2771196.1"/>
    </source>
</evidence>
<keyword evidence="4" id="KW-1185">Reference proteome</keyword>
<comment type="caution">
    <text evidence="3">The sequence shown here is derived from an EMBL/GenBank/DDBJ whole genome shotgun (WGS) entry which is preliminary data.</text>
</comment>
<gene>
    <name evidence="3" type="ORF">ICL16_03410</name>
</gene>
<proteinExistence type="predicted"/>
<dbReference type="AlphaFoldDB" id="A0A8J7C5U2"/>
<organism evidence="3 4">
    <name type="scientific">Iningainema tapete BLCC-T55</name>
    <dbReference type="NCBI Taxonomy" id="2748662"/>
    <lineage>
        <taxon>Bacteria</taxon>
        <taxon>Bacillati</taxon>
        <taxon>Cyanobacteriota</taxon>
        <taxon>Cyanophyceae</taxon>
        <taxon>Nostocales</taxon>
        <taxon>Scytonemataceae</taxon>
        <taxon>Iningainema tapete</taxon>
    </lineage>
</organism>
<sequence>MTTIAKFEGSSPFDQIRLVDQDGNEYWLARQLQLLLGYNQWRRFEETIERAKLACRNSGYTVENHFADVGNVVERPQGGGSKQSDYKLSRYACYLTAMNGDPRKHEIALAQSYFATKTRQTELELINQETLKSAITEAVERSLAPLLQRLEQMERSIPQAHPSPPRILSASTPPDEVPDDYQQLDDERWISPEYYERTRRQAERSLFWETRRANHGE</sequence>
<feature type="domain" description="Bro-N" evidence="2">
    <location>
        <begin position="15"/>
        <end position="108"/>
    </location>
</feature>
<dbReference type="Proteomes" id="UP000629098">
    <property type="component" value="Unassembled WGS sequence"/>
</dbReference>
<evidence type="ECO:0000313" key="4">
    <source>
        <dbReference type="Proteomes" id="UP000629098"/>
    </source>
</evidence>
<accession>A0A8J7C5U2</accession>
<reference evidence="3" key="1">
    <citation type="submission" date="2020-09" db="EMBL/GenBank/DDBJ databases">
        <title>Iningainema tapete sp. nov. (Scytonemataceae, Cyanobacteria) from greenhouses in central Florida (USA) produces two types of nodularin with biosynthetic potential for microcystin-LR and anabaenopeptins.</title>
        <authorList>
            <person name="Berthold D.E."/>
            <person name="Lefler F.W."/>
            <person name="Huang I.-S."/>
            <person name="Abdulla H."/>
            <person name="Zimba P.V."/>
            <person name="Laughinghouse H.D. IV."/>
        </authorList>
    </citation>
    <scope>NUCLEOTIDE SEQUENCE</scope>
    <source>
        <strain evidence="3">BLCCT55</strain>
    </source>
</reference>
<dbReference type="EMBL" id="JACXAE010000013">
    <property type="protein sequence ID" value="MBD2771196.1"/>
    <property type="molecule type" value="Genomic_DNA"/>
</dbReference>
<dbReference type="Pfam" id="PF02498">
    <property type="entry name" value="Bro-N"/>
    <property type="match status" value="1"/>
</dbReference>
<dbReference type="RefSeq" id="WP_190825485.1">
    <property type="nucleotide sequence ID" value="NZ_CAWPPI010000013.1"/>
</dbReference>
<evidence type="ECO:0000256" key="1">
    <source>
        <dbReference type="SAM" id="MobiDB-lite"/>
    </source>
</evidence>
<name>A0A8J7C5U2_9CYAN</name>